<dbReference type="EMBL" id="CM037017">
    <property type="protein sequence ID" value="KAH7677526.1"/>
    <property type="molecule type" value="Genomic_DNA"/>
</dbReference>
<keyword evidence="2" id="KW-1185">Reference proteome</keyword>
<keyword evidence="1" id="KW-0378">Hydrolase</keyword>
<evidence type="ECO:0000313" key="1">
    <source>
        <dbReference type="EMBL" id="KAH7677526.1"/>
    </source>
</evidence>
<comment type="caution">
    <text evidence="1">The sequence shown here is derived from an EMBL/GenBank/DDBJ whole genome shotgun (WGS) entry which is preliminary data.</text>
</comment>
<sequence>MALQLLALAALGSFGDKIKDKVYDFLADHGLSTAHSAISLFGSVEPEVDRLRHTYDRIQALFKDADERRYIEDEAVKLWLRHLRDIHFEADDVLDEFRTFLGVSELNSKKRKRRWYEFFTSMFPSCNLSPMLKRRRIKGTIDEIREKFNTVAEDREKLSLRPGDARRKSNQSRESQIWQSTGSLLDESRVLGREDDLSGIVTRLTANSGDDIQVISICGMGGLGKTTLAQQAFGNLEIKAHFGMRIWVSVRKDFDVARTAREIIEAITKTNCIASNFDVLQNMLLDLLKMKRFLLVLDNAWWEDLTFWEALKLPLVLAKTKGSKVLVTTRSRIVCNIMSGGPPILLNGLNFDSCWSLFRERAFALRQAEDRNLIAIGRQIVERCQGLPMVVKLLGCLLQSVTDEDEWRSVLTEIWEVEEGEDSILQTLKVSYDQLPLHLKQCFAYCSVFPVGHEFDKDELVKLWMAEGLIPPRGNRRPEAVGNRYFNYLLWRSFFQVCTDCHQSNVKYKMPTMIHDLAQSVSSQEFLRVEHNEKQGGDNIVRFAFCSLNTANPVAFRQICESKSLRTFILHLDSGALSKQVIGFLLPRFTCLRVLDLRNNQLEQLPNSIGDLAHLRYLGLYNTQIKCLPESVSNLYNLQTLNLDECYKLLELPMGLSKLINLRHLNLHIDWDRWIDLKTMPPGIQDLKSLQTMSRFVVSAKNGCEIRELKDLKLRGELCISKLENVENIDHAEEANLKDKEYIEKLMLRWSEATHNNSRPLVPTIWGRLRSGATSNTQNRLRAEELIKHLQPHNRLKQLRIEHYDGAHFPQWLADRSFLSLESITLSNCRRCTVLPAMDQLPNLRNLVLKNCEGLTAIPHLHNIHTLVVDGLNTSVFSMVTGLSSLSSLTISRCGDTQVQKSSFEQLTSLKKLKIEGCTNLVSVASEEDLQNLISLESLEVSSCHELMSFAVAGLPQSLNSLQLCSCEKLEYFPIQLNLLASGLRTLTLSGCPLLKQHLQNNEAYLAHINEKNIQ</sequence>
<dbReference type="Proteomes" id="UP000827976">
    <property type="component" value="Chromosome 7"/>
</dbReference>
<name>A0ACB7VST2_DIOAL</name>
<reference evidence="2" key="1">
    <citation type="journal article" date="2022" name="Nat. Commun.">
        <title>Chromosome evolution and the genetic basis of agronomically important traits in greater yam.</title>
        <authorList>
            <person name="Bredeson J.V."/>
            <person name="Lyons J.B."/>
            <person name="Oniyinde I.O."/>
            <person name="Okereke N.R."/>
            <person name="Kolade O."/>
            <person name="Nnabue I."/>
            <person name="Nwadili C.O."/>
            <person name="Hribova E."/>
            <person name="Parker M."/>
            <person name="Nwogha J."/>
            <person name="Shu S."/>
            <person name="Carlson J."/>
            <person name="Kariba R."/>
            <person name="Muthemba S."/>
            <person name="Knop K."/>
            <person name="Barton G.J."/>
            <person name="Sherwood A.V."/>
            <person name="Lopez-Montes A."/>
            <person name="Asiedu R."/>
            <person name="Jamnadass R."/>
            <person name="Muchugi A."/>
            <person name="Goodstein D."/>
            <person name="Egesi C.N."/>
            <person name="Featherston J."/>
            <person name="Asfaw A."/>
            <person name="Simpson G.G."/>
            <person name="Dolezel J."/>
            <person name="Hendre P.S."/>
            <person name="Van Deynze A."/>
            <person name="Kumar P.L."/>
            <person name="Obidiegwu J.E."/>
            <person name="Bhattacharjee R."/>
            <person name="Rokhsar D.S."/>
        </authorList>
    </citation>
    <scope>NUCLEOTIDE SEQUENCE [LARGE SCALE GENOMIC DNA]</scope>
    <source>
        <strain evidence="2">cv. TDa95/00328</strain>
    </source>
</reference>
<protein>
    <submittedName>
        <fullName evidence="1">P-loop containing nucleoside triphosphate hydrolase protein</fullName>
    </submittedName>
</protein>
<accession>A0ACB7VST2</accession>
<evidence type="ECO:0000313" key="2">
    <source>
        <dbReference type="Proteomes" id="UP000827976"/>
    </source>
</evidence>
<proteinExistence type="predicted"/>
<gene>
    <name evidence="1" type="ORF">IHE45_07G090100</name>
</gene>
<organism evidence="1 2">
    <name type="scientific">Dioscorea alata</name>
    <name type="common">Purple yam</name>
    <dbReference type="NCBI Taxonomy" id="55571"/>
    <lineage>
        <taxon>Eukaryota</taxon>
        <taxon>Viridiplantae</taxon>
        <taxon>Streptophyta</taxon>
        <taxon>Embryophyta</taxon>
        <taxon>Tracheophyta</taxon>
        <taxon>Spermatophyta</taxon>
        <taxon>Magnoliopsida</taxon>
        <taxon>Liliopsida</taxon>
        <taxon>Dioscoreales</taxon>
        <taxon>Dioscoreaceae</taxon>
        <taxon>Dioscorea</taxon>
    </lineage>
</organism>